<comment type="similarity">
    <text evidence="2 6">Belongs to the trans-sulfuration enzymes family.</text>
</comment>
<dbReference type="PANTHER" id="PTHR43797">
    <property type="entry name" value="HOMOCYSTEINE/CYSTEINE SYNTHASE"/>
    <property type="match status" value="1"/>
</dbReference>
<dbReference type="GO" id="GO:0071269">
    <property type="term" value="P:L-homocysteine biosynthetic process"/>
    <property type="evidence" value="ECO:0007669"/>
    <property type="project" value="TreeGrafter"/>
</dbReference>
<accession>A0A1M6WW92</accession>
<dbReference type="InterPro" id="IPR015421">
    <property type="entry name" value="PyrdxlP-dep_Trfase_major"/>
</dbReference>
<dbReference type="STRING" id="1121322.SAMN02745136_03789"/>
<dbReference type="GO" id="GO:0005737">
    <property type="term" value="C:cytoplasm"/>
    <property type="evidence" value="ECO:0007669"/>
    <property type="project" value="TreeGrafter"/>
</dbReference>
<dbReference type="GO" id="GO:0003961">
    <property type="term" value="F:O-acetylhomoserine aminocarboxypropyltransferase activity"/>
    <property type="evidence" value="ECO:0007669"/>
    <property type="project" value="TreeGrafter"/>
</dbReference>
<protein>
    <submittedName>
        <fullName evidence="7">O-acetylhomoserine (Thiol)-lyase</fullName>
    </submittedName>
</protein>
<dbReference type="EMBL" id="FRAC01000021">
    <property type="protein sequence ID" value="SHK98052.1"/>
    <property type="molecule type" value="Genomic_DNA"/>
</dbReference>
<dbReference type="PANTHER" id="PTHR43797:SF3">
    <property type="entry name" value="O-ACETYLHOMOSERINE SULFHYDRYLASE"/>
    <property type="match status" value="1"/>
</dbReference>
<dbReference type="InterPro" id="IPR000277">
    <property type="entry name" value="Cys/Met-Metab_PyrdxlP-dep_enz"/>
</dbReference>
<dbReference type="InterPro" id="IPR015422">
    <property type="entry name" value="PyrdxlP-dep_Trfase_small"/>
</dbReference>
<dbReference type="InterPro" id="IPR006235">
    <property type="entry name" value="OAc-hSer/O-AcSer_sulfhydrylase"/>
</dbReference>
<evidence type="ECO:0000256" key="4">
    <source>
        <dbReference type="ARBA" id="ARBA00022898"/>
    </source>
</evidence>
<dbReference type="Proteomes" id="UP000184386">
    <property type="component" value="Unassembled WGS sequence"/>
</dbReference>
<evidence type="ECO:0000256" key="6">
    <source>
        <dbReference type="RuleBase" id="RU362118"/>
    </source>
</evidence>
<evidence type="ECO:0000313" key="8">
    <source>
        <dbReference type="Proteomes" id="UP000184386"/>
    </source>
</evidence>
<dbReference type="Gene3D" id="3.90.1150.10">
    <property type="entry name" value="Aspartate Aminotransferase, domain 1"/>
    <property type="match status" value="1"/>
</dbReference>
<evidence type="ECO:0000313" key="7">
    <source>
        <dbReference type="EMBL" id="SHK98052.1"/>
    </source>
</evidence>
<dbReference type="GO" id="GO:0016829">
    <property type="term" value="F:lyase activity"/>
    <property type="evidence" value="ECO:0007669"/>
    <property type="project" value="UniProtKB-KW"/>
</dbReference>
<dbReference type="InterPro" id="IPR015424">
    <property type="entry name" value="PyrdxlP-dep_Trfase"/>
</dbReference>
<keyword evidence="8" id="KW-1185">Reference proteome</keyword>
<evidence type="ECO:0000256" key="1">
    <source>
        <dbReference type="ARBA" id="ARBA00001933"/>
    </source>
</evidence>
<organism evidence="7 8">
    <name type="scientific">Anaerocolumna jejuensis DSM 15929</name>
    <dbReference type="NCBI Taxonomy" id="1121322"/>
    <lineage>
        <taxon>Bacteria</taxon>
        <taxon>Bacillati</taxon>
        <taxon>Bacillota</taxon>
        <taxon>Clostridia</taxon>
        <taxon>Lachnospirales</taxon>
        <taxon>Lachnospiraceae</taxon>
        <taxon>Anaerocolumna</taxon>
    </lineage>
</organism>
<comment type="cofactor">
    <cofactor evidence="1 6">
        <name>pyridoxal 5'-phosphate</name>
        <dbReference type="ChEBI" id="CHEBI:597326"/>
    </cofactor>
</comment>
<evidence type="ECO:0000256" key="3">
    <source>
        <dbReference type="ARBA" id="ARBA00022679"/>
    </source>
</evidence>
<dbReference type="AlphaFoldDB" id="A0A1M6WW92"/>
<sequence>MIHKFLMALGEFYQLRINEYPIEDWIFRKEENMESRIETKCIQEGWKPKRGEPRQLPIYQSTTFKYDTSEEMGQLFDLEAEGYFYTRLQNPTNDAVAEKICALEGGVAAMLTSSGQAANFYAVFNICEAGDHFIASSAIYGGTFNLFGVTMKKMGIECTFVDQDLTEEELGKYFKPNTKAVFGETITNPTVSVLDIEKFARLAHSHGVPLIIDNTFATPINCRPFEWGADIVTHSTTKYMDGHAVGVGGCIVDSGNFDWKSYGDKFPGLTTPDESYHGIIYAEKFGKAAYITKATSQLMRDFGAIQSPQNAFYLNLGLETLHLRMRQHCENALAAARFLEKNEKVAWVNYSGLESNKYHELAEKYMPKGSCGVLSFGLKGGRETAIKFMDSLQLASIVTHVADSKTCLLHPASHTHRQLTDEQLRESGVAPDLIRLSVGVENAEDIIADLKQALEQI</sequence>
<feature type="modified residue" description="N6-(pyridoxal phosphate)lysine" evidence="5">
    <location>
        <position position="238"/>
    </location>
</feature>
<dbReference type="Pfam" id="PF01053">
    <property type="entry name" value="Cys_Met_Meta_PP"/>
    <property type="match status" value="1"/>
</dbReference>
<dbReference type="FunFam" id="3.40.640.10:FF:000035">
    <property type="entry name" value="O-succinylhomoserine sulfhydrylase"/>
    <property type="match status" value="1"/>
</dbReference>
<dbReference type="GO" id="GO:0006535">
    <property type="term" value="P:cysteine biosynthetic process from serine"/>
    <property type="evidence" value="ECO:0007669"/>
    <property type="project" value="TreeGrafter"/>
</dbReference>
<dbReference type="Gene3D" id="3.40.640.10">
    <property type="entry name" value="Type I PLP-dependent aspartate aminotransferase-like (Major domain)"/>
    <property type="match status" value="1"/>
</dbReference>
<dbReference type="SUPFAM" id="SSF53383">
    <property type="entry name" value="PLP-dependent transferases"/>
    <property type="match status" value="1"/>
</dbReference>
<dbReference type="CDD" id="cd00614">
    <property type="entry name" value="CGS_like"/>
    <property type="match status" value="1"/>
</dbReference>
<dbReference type="GO" id="GO:0019346">
    <property type="term" value="P:transsulfuration"/>
    <property type="evidence" value="ECO:0007669"/>
    <property type="project" value="InterPro"/>
</dbReference>
<evidence type="ECO:0000256" key="2">
    <source>
        <dbReference type="ARBA" id="ARBA00009077"/>
    </source>
</evidence>
<evidence type="ECO:0000256" key="5">
    <source>
        <dbReference type="PIRSR" id="PIRSR001434-2"/>
    </source>
</evidence>
<dbReference type="PIRSF" id="PIRSF001434">
    <property type="entry name" value="CGS"/>
    <property type="match status" value="1"/>
</dbReference>
<dbReference type="GO" id="GO:0004124">
    <property type="term" value="F:cysteine synthase activity"/>
    <property type="evidence" value="ECO:0007669"/>
    <property type="project" value="TreeGrafter"/>
</dbReference>
<proteinExistence type="inferred from homology"/>
<keyword evidence="7" id="KW-0456">Lyase</keyword>
<keyword evidence="3" id="KW-0808">Transferase</keyword>
<name>A0A1M6WW92_9FIRM</name>
<dbReference type="GO" id="GO:0030170">
    <property type="term" value="F:pyridoxal phosphate binding"/>
    <property type="evidence" value="ECO:0007669"/>
    <property type="project" value="InterPro"/>
</dbReference>
<reference evidence="7 8" key="1">
    <citation type="submission" date="2016-11" db="EMBL/GenBank/DDBJ databases">
        <authorList>
            <person name="Jaros S."/>
            <person name="Januszkiewicz K."/>
            <person name="Wedrychowicz H."/>
        </authorList>
    </citation>
    <scope>NUCLEOTIDE SEQUENCE [LARGE SCALE GENOMIC DNA]</scope>
    <source>
        <strain evidence="7 8">DSM 15929</strain>
    </source>
</reference>
<dbReference type="NCBIfam" id="TIGR01326">
    <property type="entry name" value="OAH_OAS_sulfhy"/>
    <property type="match status" value="1"/>
</dbReference>
<gene>
    <name evidence="7" type="ORF">SAMN02745136_03789</name>
</gene>
<keyword evidence="4 5" id="KW-0663">Pyridoxal phosphate</keyword>